<feature type="compositionally biased region" description="Low complexity" evidence="1">
    <location>
        <begin position="334"/>
        <end position="357"/>
    </location>
</feature>
<sequence length="479" mass="51559">MLHIHKSLPILMLSSLLGSAAAASVPETLVAEWLAGEPYPAEYFNIATTDFRSASTGAERLVIRKDGTYEFAQLKTGATPGYFGSLLIACETIDLYWEKGTVKVNGSQLVLHPTSSKSRTGATPVRHNNGCTVYKGFENTRTPQDRTLKFSVQGGTLKLTSGQSTSSYNTRAPQASKPSATPSKPTRAQTQTSSGSKLSSNLQGEWYSGTVSPMEYYNVTTGLWTNASGTSTILKLNGDGTYMKTGLLTISTFGCNSKLFVQEQGKVAQSGNQLNFTPTSSLSQGYTCSPDHSYKQENTAKPSSVKYSLEQREYGLTLSLTTADGTTIYRPSEGTGSTPANTSSSNTASNSGYSNSTPVQQQVKPIRTDASGNWNVLLSAGGETLELTISVDEDDRGIMGNVYMQGEYVGYVMGNRNTGVLSLTLNDDDETTFKAQGNFRNNPDNARYPIDYYLGEFEATNVRGESLGNGALELSRPQN</sequence>
<reference evidence="3 4" key="1">
    <citation type="submission" date="2019-07" db="EMBL/GenBank/DDBJ databases">
        <title>Whole genome shotgun sequence of Deinococcus cellulosilyticus NBRC 106333.</title>
        <authorList>
            <person name="Hosoyama A."/>
            <person name="Uohara A."/>
            <person name="Ohji S."/>
            <person name="Ichikawa N."/>
        </authorList>
    </citation>
    <scope>NUCLEOTIDE SEQUENCE [LARGE SCALE GENOMIC DNA]</scope>
    <source>
        <strain evidence="3 4">NBRC 106333</strain>
    </source>
</reference>
<dbReference type="OrthoDB" id="59051at2"/>
<evidence type="ECO:0000313" key="4">
    <source>
        <dbReference type="Proteomes" id="UP000321306"/>
    </source>
</evidence>
<feature type="signal peptide" evidence="2">
    <location>
        <begin position="1"/>
        <end position="22"/>
    </location>
</feature>
<dbReference type="EMBL" id="BJXB01000001">
    <property type="protein sequence ID" value="GEM44503.1"/>
    <property type="molecule type" value="Genomic_DNA"/>
</dbReference>
<organism evidence="3 4">
    <name type="scientific">Deinococcus cellulosilyticus (strain DSM 18568 / NBRC 106333 / KACC 11606 / 5516J-15)</name>
    <dbReference type="NCBI Taxonomy" id="1223518"/>
    <lineage>
        <taxon>Bacteria</taxon>
        <taxon>Thermotogati</taxon>
        <taxon>Deinococcota</taxon>
        <taxon>Deinococci</taxon>
        <taxon>Deinococcales</taxon>
        <taxon>Deinococcaceae</taxon>
        <taxon>Deinococcus</taxon>
    </lineage>
</organism>
<dbReference type="AlphaFoldDB" id="A0A511MV96"/>
<evidence type="ECO:0000256" key="2">
    <source>
        <dbReference type="SAM" id="SignalP"/>
    </source>
</evidence>
<dbReference type="RefSeq" id="WP_146881660.1">
    <property type="nucleotide sequence ID" value="NZ_BJXB01000001.1"/>
</dbReference>
<keyword evidence="4" id="KW-1185">Reference proteome</keyword>
<dbReference type="Proteomes" id="UP000321306">
    <property type="component" value="Unassembled WGS sequence"/>
</dbReference>
<feature type="compositionally biased region" description="Polar residues" evidence="1">
    <location>
        <begin position="160"/>
        <end position="203"/>
    </location>
</feature>
<accession>A0A511MV96</accession>
<name>A0A511MV96_DEIC1</name>
<keyword evidence="2" id="KW-0732">Signal</keyword>
<gene>
    <name evidence="3" type="ORF">DC3_01380</name>
</gene>
<comment type="caution">
    <text evidence="3">The sequence shown here is derived from an EMBL/GenBank/DDBJ whole genome shotgun (WGS) entry which is preliminary data.</text>
</comment>
<protein>
    <submittedName>
        <fullName evidence="3">Uncharacterized protein</fullName>
    </submittedName>
</protein>
<proteinExistence type="predicted"/>
<feature type="region of interest" description="Disordered" evidence="1">
    <location>
        <begin position="325"/>
        <end position="361"/>
    </location>
</feature>
<evidence type="ECO:0000256" key="1">
    <source>
        <dbReference type="SAM" id="MobiDB-lite"/>
    </source>
</evidence>
<feature type="region of interest" description="Disordered" evidence="1">
    <location>
        <begin position="160"/>
        <end position="204"/>
    </location>
</feature>
<feature type="chain" id="PRO_5021794471" evidence="2">
    <location>
        <begin position="23"/>
        <end position="479"/>
    </location>
</feature>
<evidence type="ECO:0000313" key="3">
    <source>
        <dbReference type="EMBL" id="GEM44503.1"/>
    </source>
</evidence>